<organism evidence="1 2">
    <name type="scientific">Peribacillus frigoritolerans</name>
    <dbReference type="NCBI Taxonomy" id="450367"/>
    <lineage>
        <taxon>Bacteria</taxon>
        <taxon>Bacillati</taxon>
        <taxon>Bacillota</taxon>
        <taxon>Bacilli</taxon>
        <taxon>Bacillales</taxon>
        <taxon>Bacillaceae</taxon>
        <taxon>Peribacillus</taxon>
    </lineage>
</organism>
<name>A0A941FP33_9BACI</name>
<dbReference type="EMBL" id="JAGTPW010000001">
    <property type="protein sequence ID" value="MBR8643837.1"/>
    <property type="molecule type" value="Genomic_DNA"/>
</dbReference>
<comment type="caution">
    <text evidence="1">The sequence shown here is derived from an EMBL/GenBank/DDBJ whole genome shotgun (WGS) entry which is preliminary data.</text>
</comment>
<dbReference type="AlphaFoldDB" id="A0A941FP33"/>
<reference evidence="1" key="1">
    <citation type="submission" date="2021-04" db="EMBL/GenBank/DDBJ databases">
        <title>Whole genome sequencing of Enterococci isolates from hospitalized patients.</title>
        <authorList>
            <person name="Ogoti B.M."/>
            <person name="Onyambu F.G."/>
        </authorList>
    </citation>
    <scope>NUCLEOTIDE SEQUENCE</scope>
    <source>
        <strain evidence="1">242</strain>
    </source>
</reference>
<proteinExistence type="predicted"/>
<dbReference type="Proteomes" id="UP000680045">
    <property type="component" value="Unassembled WGS sequence"/>
</dbReference>
<accession>A0A941FP33</accession>
<protein>
    <submittedName>
        <fullName evidence="1">Uncharacterized protein</fullName>
    </submittedName>
</protein>
<evidence type="ECO:0000313" key="1">
    <source>
        <dbReference type="EMBL" id="MBR8643837.1"/>
    </source>
</evidence>
<gene>
    <name evidence="1" type="ORF">KEH51_00905</name>
</gene>
<evidence type="ECO:0000313" key="2">
    <source>
        <dbReference type="Proteomes" id="UP000680045"/>
    </source>
</evidence>
<sequence>MYGTKYQLNADMYFRKKSTNLRKFIFEGVKEGSKRDTAKLDEESKDSLYGLYDAIGEGNEKVEVIREFLGI</sequence>